<dbReference type="PROSITE" id="PS00330">
    <property type="entry name" value="HEMOLYSIN_CALCIUM"/>
    <property type="match status" value="4"/>
</dbReference>
<dbReference type="HOGENOM" id="CLU_339165_0_0_5"/>
<dbReference type="InterPro" id="IPR001343">
    <property type="entry name" value="Hemolysn_Ca-bd"/>
</dbReference>
<dbReference type="SUPFAM" id="SSF51120">
    <property type="entry name" value="beta-Roll"/>
    <property type="match status" value="6"/>
</dbReference>
<sequence length="838" mass="84555">MADTPYATLTPPSGWSVYSNQGAESGLKTTVSLSSGEIVGGDPAFLDSIADAFYEVALTAVEAYITPSNIEDPLQNWGDFLTSLKSNTVIRDALDSIANVTAVQAVQAVAGNTVQTSGSALGELQDETLQDATDAIFSELNSGNVEPGSLLGWYQYTIHTITQLLTSTTLQFQKSVVGNAVEIYLGLDGQMVAASNSSSITYSGNNSVVVQGGAADDLLTSGSRDDVLVGWAGNDIMIASEGKDTYIGGDGTDTVDYSGFHGFATPLKASLATGKGTSGPATGHSYVGVEVLIGTAGGDDLTANGAGTTLYGGGGNDVLRDTSTTGSATLNGGDGNDTASYFGRTQGITASLSAPGDTTGYLISIENLYGTDYNDVLVGNSENNILTGLEGNDTLVGRGGADTLDGRGGSDTASYQSASSSVTADLRAGNGTQGDAAGDTLISIENLTGSAYGDKLYGDSAANVLRGGNGDDALRGRGGADTLDGGNGFDFASYSDATASVTVDLASGKGLAGEALGDTLVSIEGLAGSGYDDLLQGDGNDNYFYGNGGNDILRGRGGADTFDGGSGLDFATYSDASASVVADLASGGISGEAEGDVYISIEGLTGTSYADTLHGDAGSNTLVGRDGDDILNGRRGADQLIGGDGFDFATYSEASAAVAVDLASQRGTAGEAKDDILTEIEGLIGSAYGDTLSGNKEVNHLRGEAGNDVLDGRGGADLLQGGAGADQLTGGTGADNFLYLNLSDSGKTSGTWDTITDFSQTDGDKIDVSAIDAYVGSPGNQTFTFIGSAGYSGTPGELRANVSNGYTYIGVDVDGDQASDMVIRLNGIHTLTAADFIL</sequence>
<evidence type="ECO:0000313" key="3">
    <source>
        <dbReference type="EMBL" id="AFK56497.1"/>
    </source>
</evidence>
<protein>
    <submittedName>
        <fullName evidence="3">Calcium binding hemolysin protein</fullName>
    </submittedName>
</protein>
<name>I3TUQ9_TISMK</name>
<dbReference type="AlphaFoldDB" id="I3TUQ9"/>
<dbReference type="GO" id="GO:0005509">
    <property type="term" value="F:calcium ion binding"/>
    <property type="evidence" value="ECO:0007669"/>
    <property type="project" value="InterPro"/>
</dbReference>
<geneLocation type="plasmid" evidence="3 4">
    <name>pTM2</name>
</geneLocation>
<dbReference type="Gene3D" id="2.150.10.10">
    <property type="entry name" value="Serralysin-like metalloprotease, C-terminal"/>
    <property type="match status" value="5"/>
</dbReference>
<dbReference type="EMBL" id="CP003238">
    <property type="protein sequence ID" value="AFK56497.1"/>
    <property type="molecule type" value="Genomic_DNA"/>
</dbReference>
<evidence type="ECO:0000256" key="1">
    <source>
        <dbReference type="ARBA" id="ARBA00004613"/>
    </source>
</evidence>
<dbReference type="GO" id="GO:0005576">
    <property type="term" value="C:extracellular region"/>
    <property type="evidence" value="ECO:0007669"/>
    <property type="project" value="UniProtKB-SubCell"/>
</dbReference>
<dbReference type="Pfam" id="PF00353">
    <property type="entry name" value="HemolysinCabind"/>
    <property type="match status" value="8"/>
</dbReference>
<proteinExistence type="predicted"/>
<accession>I3TUQ9</accession>
<dbReference type="PRINTS" id="PR00313">
    <property type="entry name" value="CABNDNGRPT"/>
</dbReference>
<evidence type="ECO:0000256" key="2">
    <source>
        <dbReference type="ARBA" id="ARBA00022525"/>
    </source>
</evidence>
<keyword evidence="2" id="KW-0964">Secreted</keyword>
<organism evidence="3 4">
    <name type="scientific">Tistrella mobilis (strain KA081020-065)</name>
    <dbReference type="NCBI Taxonomy" id="1110502"/>
    <lineage>
        <taxon>Bacteria</taxon>
        <taxon>Pseudomonadati</taxon>
        <taxon>Pseudomonadota</taxon>
        <taxon>Alphaproteobacteria</taxon>
        <taxon>Geminicoccales</taxon>
        <taxon>Geminicoccaceae</taxon>
        <taxon>Tistrella</taxon>
    </lineage>
</organism>
<dbReference type="KEGG" id="tmo:TMO_b0489"/>
<gene>
    <name evidence="3" type="ordered locus">TMO_b0489</name>
</gene>
<keyword evidence="3" id="KW-0614">Plasmid</keyword>
<dbReference type="InterPro" id="IPR018511">
    <property type="entry name" value="Hemolysin-typ_Ca-bd_CS"/>
</dbReference>
<dbReference type="RefSeq" id="WP_014753249.1">
    <property type="nucleotide sequence ID" value="NC_017966.1"/>
</dbReference>
<dbReference type="InterPro" id="IPR050557">
    <property type="entry name" value="RTX_toxin/Mannuronan_C5-epim"/>
</dbReference>
<reference evidence="3 4" key="1">
    <citation type="journal article" date="2012" name="J. Am. Chem. Soc.">
        <title>Bacterial biosynthesis and maturation of the didemnin anti-cancer agents.</title>
        <authorList>
            <person name="Xu Y."/>
            <person name="Kersten R.D."/>
            <person name="Nam S.J."/>
            <person name="Lu L."/>
            <person name="Al-Suwailem A.M."/>
            <person name="Zheng H."/>
            <person name="Fenical W."/>
            <person name="Dorrestein P.C."/>
            <person name="Moore B.S."/>
            <person name="Qian P.Y."/>
        </authorList>
    </citation>
    <scope>NUCLEOTIDE SEQUENCE [LARGE SCALE GENOMIC DNA]</scope>
    <source>
        <strain evidence="3 4">KA081020-065</strain>
    </source>
</reference>
<dbReference type="PANTHER" id="PTHR38340:SF1">
    <property type="entry name" value="S-LAYER PROTEIN"/>
    <property type="match status" value="1"/>
</dbReference>
<dbReference type="PANTHER" id="PTHR38340">
    <property type="entry name" value="S-LAYER PROTEIN"/>
    <property type="match status" value="1"/>
</dbReference>
<evidence type="ECO:0000313" key="4">
    <source>
        <dbReference type="Proteomes" id="UP000005258"/>
    </source>
</evidence>
<dbReference type="PATRIC" id="fig|1110502.3.peg.4748"/>
<comment type="subcellular location">
    <subcellularLocation>
        <location evidence="1">Secreted</location>
    </subcellularLocation>
</comment>
<dbReference type="InterPro" id="IPR011049">
    <property type="entry name" value="Serralysin-like_metalloprot_C"/>
</dbReference>
<dbReference type="Proteomes" id="UP000005258">
    <property type="component" value="Plasmid pTM2"/>
</dbReference>
<keyword evidence="4" id="KW-1185">Reference proteome</keyword>